<accession>A0ACC2U285</accession>
<evidence type="ECO:0000313" key="2">
    <source>
        <dbReference type="Proteomes" id="UP001165960"/>
    </source>
</evidence>
<protein>
    <submittedName>
        <fullName evidence="1">Uncharacterized protein</fullName>
    </submittedName>
</protein>
<keyword evidence="2" id="KW-1185">Reference proteome</keyword>
<reference evidence="1" key="1">
    <citation type="submission" date="2022-04" db="EMBL/GenBank/DDBJ databases">
        <title>Genome of the entomopathogenic fungus Entomophthora muscae.</title>
        <authorList>
            <person name="Elya C."/>
            <person name="Lovett B.R."/>
            <person name="Lee E."/>
            <person name="Macias A.M."/>
            <person name="Hajek A.E."/>
            <person name="De Bivort B.L."/>
            <person name="Kasson M.T."/>
            <person name="De Fine Licht H.H."/>
            <person name="Stajich J.E."/>
        </authorList>
    </citation>
    <scope>NUCLEOTIDE SEQUENCE</scope>
    <source>
        <strain evidence="1">Berkeley</strain>
    </source>
</reference>
<organism evidence="1 2">
    <name type="scientific">Entomophthora muscae</name>
    <dbReference type="NCBI Taxonomy" id="34485"/>
    <lineage>
        <taxon>Eukaryota</taxon>
        <taxon>Fungi</taxon>
        <taxon>Fungi incertae sedis</taxon>
        <taxon>Zoopagomycota</taxon>
        <taxon>Entomophthoromycotina</taxon>
        <taxon>Entomophthoromycetes</taxon>
        <taxon>Entomophthorales</taxon>
        <taxon>Entomophthoraceae</taxon>
        <taxon>Entomophthora</taxon>
    </lineage>
</organism>
<dbReference type="Proteomes" id="UP001165960">
    <property type="component" value="Unassembled WGS sequence"/>
</dbReference>
<gene>
    <name evidence="1" type="ORF">DSO57_1023693</name>
</gene>
<dbReference type="EMBL" id="QTSX02001545">
    <property type="protein sequence ID" value="KAJ9080552.1"/>
    <property type="molecule type" value="Genomic_DNA"/>
</dbReference>
<evidence type="ECO:0000313" key="1">
    <source>
        <dbReference type="EMBL" id="KAJ9080552.1"/>
    </source>
</evidence>
<sequence length="259" mass="29084">MNLWFNQIIPYLLLGLLHLQSTPSGSAPRAHLPQETADQLPKLYCPPGAPFGPVHFTEYPPNPAYSEFTLEEILIHDPEARTRETEVLYREGTKIIWPPLLFRDKYNFLPAYLVPMTPPLTPRPNRPQESVAADESTSTQIFGVMHIILTGLIDSMVLTSRPWAILGKLLSYIIKLAPILWWALPAGPAGCLPVSPQEPPAGWIPDTRPQFPFTIIWSRECDFPGKNLGYPHTIGTAQTILRPGKIMLRRTLPSKPRGQ</sequence>
<name>A0ACC2U285_9FUNG</name>
<proteinExistence type="predicted"/>
<comment type="caution">
    <text evidence="1">The sequence shown here is derived from an EMBL/GenBank/DDBJ whole genome shotgun (WGS) entry which is preliminary data.</text>
</comment>